<organism evidence="1">
    <name type="scientific">bioreactor metagenome</name>
    <dbReference type="NCBI Taxonomy" id="1076179"/>
    <lineage>
        <taxon>unclassified sequences</taxon>
        <taxon>metagenomes</taxon>
        <taxon>ecological metagenomes</taxon>
    </lineage>
</organism>
<reference evidence="1" key="1">
    <citation type="submission" date="2019-08" db="EMBL/GenBank/DDBJ databases">
        <authorList>
            <person name="Kucharzyk K."/>
            <person name="Murdoch R.W."/>
            <person name="Higgins S."/>
            <person name="Loffler F."/>
        </authorList>
    </citation>
    <scope>NUCLEOTIDE SEQUENCE</scope>
</reference>
<dbReference type="EMBL" id="VSSQ01039612">
    <property type="protein sequence ID" value="MPM92710.1"/>
    <property type="molecule type" value="Genomic_DNA"/>
</dbReference>
<protein>
    <submittedName>
        <fullName evidence="1">Uncharacterized protein</fullName>
    </submittedName>
</protein>
<dbReference type="AlphaFoldDB" id="A0A645DT94"/>
<sequence>MRVNRSIGDTRHSRAFTFLIRITFQTFLPHGGQINQMIREAQIFLGNLKLGHNRCLFHGAEQRTKRFARLKINRSVFHLNNHVIMKLPVEWHKLLICLLGTILISGIIHKSPPHNNTLMRFQSLGKHIGSIGMRTPKVLRTGQPFGVSFH</sequence>
<name>A0A645DT94_9ZZZZ</name>
<accession>A0A645DT94</accession>
<comment type="caution">
    <text evidence="1">The sequence shown here is derived from an EMBL/GenBank/DDBJ whole genome shotgun (WGS) entry which is preliminary data.</text>
</comment>
<proteinExistence type="predicted"/>
<gene>
    <name evidence="1" type="ORF">SDC9_139845</name>
</gene>
<evidence type="ECO:0000313" key="1">
    <source>
        <dbReference type="EMBL" id="MPM92710.1"/>
    </source>
</evidence>